<accession>A0A163KL97</accession>
<feature type="region of interest" description="Disordered" evidence="1">
    <location>
        <begin position="94"/>
        <end position="144"/>
    </location>
</feature>
<dbReference type="InParanoid" id="A0A163KL97"/>
<evidence type="ECO:0000313" key="3">
    <source>
        <dbReference type="Proteomes" id="UP000078561"/>
    </source>
</evidence>
<feature type="compositionally biased region" description="Polar residues" evidence="1">
    <location>
        <begin position="94"/>
        <end position="104"/>
    </location>
</feature>
<sequence>MNQFAQAHSPPPEENDSCEPSGENTYAIKLANALKVRLQYARLKVSSGMTNKNLQEIEEAMIPRPITPTSGHRRDQHMGEQEEAAARTIMMLSSSRSNHQQQQAYAPPDPSNNNHYYKMTPSSSHTRPIYNHHHHDATNPPSLFDVVANDKSYYQKSREIGQQLPRLSHDAKLRHFKQQRKKTPPPPQSIVYGKDPFQSTKPYTAPRRGRPKKVTTSTPTS</sequence>
<feature type="region of interest" description="Disordered" evidence="1">
    <location>
        <begin position="160"/>
        <end position="221"/>
    </location>
</feature>
<feature type="compositionally biased region" description="Basic residues" evidence="1">
    <location>
        <begin position="174"/>
        <end position="183"/>
    </location>
</feature>
<evidence type="ECO:0000313" key="2">
    <source>
        <dbReference type="EMBL" id="SAM08963.1"/>
    </source>
</evidence>
<feature type="compositionally biased region" description="Polar residues" evidence="1">
    <location>
        <begin position="111"/>
        <end position="126"/>
    </location>
</feature>
<gene>
    <name evidence="2" type="primary">ABSGL_14629.1 scaffold 14663</name>
</gene>
<dbReference type="AlphaFoldDB" id="A0A163KL97"/>
<dbReference type="OrthoDB" id="2287813at2759"/>
<evidence type="ECO:0000256" key="1">
    <source>
        <dbReference type="SAM" id="MobiDB-lite"/>
    </source>
</evidence>
<feature type="region of interest" description="Disordered" evidence="1">
    <location>
        <begin position="1"/>
        <end position="23"/>
    </location>
</feature>
<protein>
    <submittedName>
        <fullName evidence="2">Uncharacterized protein</fullName>
    </submittedName>
</protein>
<keyword evidence="3" id="KW-1185">Reference proteome</keyword>
<organism evidence="2">
    <name type="scientific">Absidia glauca</name>
    <name type="common">Pin mould</name>
    <dbReference type="NCBI Taxonomy" id="4829"/>
    <lineage>
        <taxon>Eukaryota</taxon>
        <taxon>Fungi</taxon>
        <taxon>Fungi incertae sedis</taxon>
        <taxon>Mucoromycota</taxon>
        <taxon>Mucoromycotina</taxon>
        <taxon>Mucoromycetes</taxon>
        <taxon>Mucorales</taxon>
        <taxon>Cunninghamellaceae</taxon>
        <taxon>Absidia</taxon>
    </lineage>
</organism>
<dbReference type="EMBL" id="LT554937">
    <property type="protein sequence ID" value="SAM08963.1"/>
    <property type="molecule type" value="Genomic_DNA"/>
</dbReference>
<proteinExistence type="predicted"/>
<dbReference type="Proteomes" id="UP000078561">
    <property type="component" value="Unassembled WGS sequence"/>
</dbReference>
<reference evidence="2" key="1">
    <citation type="submission" date="2016-04" db="EMBL/GenBank/DDBJ databases">
        <authorList>
            <person name="Evans L.H."/>
            <person name="Alamgir A."/>
            <person name="Owens N."/>
            <person name="Weber N.D."/>
            <person name="Virtaneva K."/>
            <person name="Barbian K."/>
            <person name="Babar A."/>
            <person name="Rosenke K."/>
        </authorList>
    </citation>
    <scope>NUCLEOTIDE SEQUENCE [LARGE SCALE GENOMIC DNA]</scope>
    <source>
        <strain evidence="2">CBS 101.48</strain>
    </source>
</reference>
<name>A0A163KL97_ABSGL</name>